<dbReference type="Proteomes" id="UP000557688">
    <property type="component" value="Unassembled WGS sequence"/>
</dbReference>
<reference evidence="1 3" key="2">
    <citation type="submission" date="2020-08" db="EMBL/GenBank/DDBJ databases">
        <title>Genomic Encyclopedia of Type Strains, Phase III (KMG-III): the genomes of soil and plant-associated and newly described type strains.</title>
        <authorList>
            <person name="Whitman W."/>
        </authorList>
    </citation>
    <scope>NUCLEOTIDE SEQUENCE [LARGE SCALE GENOMIC DNA]</scope>
    <source>
        <strain evidence="1 3">CECT 8088</strain>
    </source>
</reference>
<evidence type="ECO:0000313" key="3">
    <source>
        <dbReference type="Proteomes" id="UP000557688"/>
    </source>
</evidence>
<name>A0A839UWK0_9PROT</name>
<dbReference type="EMBL" id="JABXXQ010000042">
    <property type="protein sequence ID" value="NVN29510.1"/>
    <property type="molecule type" value="Genomic_DNA"/>
</dbReference>
<evidence type="ECO:0000313" key="4">
    <source>
        <dbReference type="Proteomes" id="UP000565205"/>
    </source>
</evidence>
<reference evidence="2 4" key="1">
    <citation type="submission" date="2020-06" db="EMBL/GenBank/DDBJ databases">
        <title>Description of novel acetic acid bacteria.</title>
        <authorList>
            <person name="Sombolestani A."/>
        </authorList>
    </citation>
    <scope>NUCLEOTIDE SEQUENCE [LARGE SCALE GENOMIC DNA]</scope>
    <source>
        <strain evidence="2 4">LMG 26838</strain>
    </source>
</reference>
<protein>
    <recommendedName>
        <fullName evidence="5">Alpha/beta hydrolase</fullName>
    </recommendedName>
</protein>
<dbReference type="Proteomes" id="UP000565205">
    <property type="component" value="Unassembled WGS sequence"/>
</dbReference>
<dbReference type="RefSeq" id="WP_176622254.1">
    <property type="nucleotide sequence ID" value="NZ_JABXXQ010000042.1"/>
</dbReference>
<evidence type="ECO:0000313" key="2">
    <source>
        <dbReference type="EMBL" id="NVN29510.1"/>
    </source>
</evidence>
<dbReference type="AlphaFoldDB" id="A0A839UWK0"/>
<evidence type="ECO:0000313" key="1">
    <source>
        <dbReference type="EMBL" id="MBB3172430.1"/>
    </source>
</evidence>
<dbReference type="Gene3D" id="3.40.50.1820">
    <property type="entry name" value="alpha/beta hydrolase"/>
    <property type="match status" value="1"/>
</dbReference>
<organism evidence="1 3">
    <name type="scientific">Endobacter medicaginis</name>
    <dbReference type="NCBI Taxonomy" id="1181271"/>
    <lineage>
        <taxon>Bacteria</taxon>
        <taxon>Pseudomonadati</taxon>
        <taxon>Pseudomonadota</taxon>
        <taxon>Alphaproteobacteria</taxon>
        <taxon>Acetobacterales</taxon>
        <taxon>Acetobacteraceae</taxon>
        <taxon>Endobacter</taxon>
    </lineage>
</organism>
<keyword evidence="3" id="KW-1185">Reference proteome</keyword>
<proteinExistence type="predicted"/>
<dbReference type="InterPro" id="IPR029058">
    <property type="entry name" value="AB_hydrolase_fold"/>
</dbReference>
<comment type="caution">
    <text evidence="1">The sequence shown here is derived from an EMBL/GenBank/DDBJ whole genome shotgun (WGS) entry which is preliminary data.</text>
</comment>
<accession>A0A839UWK0</accession>
<evidence type="ECO:0008006" key="5">
    <source>
        <dbReference type="Google" id="ProtNLM"/>
    </source>
</evidence>
<sequence>MTLIFEGEEIYCHYHKGNSAYLLITFTTAGDTQDASRRYLLQDIAQRNGITCLGFTSSVRGFFLSPEMAAIEKKIRNIIALYKTVIIIGSSMGGYAAIKYSKMLGATHVLAFNPNYSVDPIELELDDEKKIYLRSGLIAHKIVRRESFKTMAPRAEDVQGKITVVYDPKEIIDEFSALMYAKKHPSFDLIGLRHIGHIAIDTYQSDVAMLKLINIIMENDQTRLLRFLTDSLRSNVKYILSVLHETARRKPRMALRAMNSQNVAIRTYIKDIEASYIANILLCRLYARKNYSLAYDVFRQRHLDRYSEKITVDDWSGPDGTPRYDTYLLFSELSTFLAYDIVAESLVFVHSTVDVPYQRPVIVRRNGNFLTFSFAKGQEVIGITLHGTGNATYSEVTLGDTSAIAVDFEGGARKCVRAYPDGKLDIVNYEIGSHEMFTLFPVPPKFMESGFTTGNWFEQAVMRNAIATPRGADLPRRSAIARLFRRPNASDMPHGRRRPIDVK</sequence>
<gene>
    <name evidence="1" type="ORF">FHR90_000236</name>
    <name evidence="2" type="ORF">HUK83_04055</name>
</gene>
<dbReference type="EMBL" id="JACHXV010000001">
    <property type="protein sequence ID" value="MBB3172430.1"/>
    <property type="molecule type" value="Genomic_DNA"/>
</dbReference>